<dbReference type="Pfam" id="PF02785">
    <property type="entry name" value="Biotin_carb_C"/>
    <property type="match status" value="1"/>
</dbReference>
<dbReference type="GO" id="GO:0016874">
    <property type="term" value="F:ligase activity"/>
    <property type="evidence" value="ECO:0007669"/>
    <property type="project" value="UniProtKB-KW"/>
</dbReference>
<dbReference type="PROSITE" id="PS00867">
    <property type="entry name" value="CPSASE_2"/>
    <property type="match status" value="1"/>
</dbReference>
<dbReference type="Pfam" id="PF02682">
    <property type="entry name" value="CT_C_D"/>
    <property type="match status" value="1"/>
</dbReference>
<dbReference type="InterPro" id="IPR005481">
    <property type="entry name" value="BC-like_N"/>
</dbReference>
<dbReference type="FunFam" id="3.30.1490.20:FF:000003">
    <property type="entry name" value="acetyl-CoA carboxylase isoform X1"/>
    <property type="match status" value="1"/>
</dbReference>
<comment type="cofactor">
    <cofactor evidence="1">
        <name>biotin</name>
        <dbReference type="ChEBI" id="CHEBI:57586"/>
    </cofactor>
</comment>
<feature type="domain" description="ATP-grasp" evidence="9">
    <location>
        <begin position="121"/>
        <end position="322"/>
    </location>
</feature>
<dbReference type="InterPro" id="IPR005482">
    <property type="entry name" value="Biotin_COase_C"/>
</dbReference>
<dbReference type="SMART" id="SM00797">
    <property type="entry name" value="AHS2"/>
    <property type="match status" value="1"/>
</dbReference>
<evidence type="ECO:0000259" key="10">
    <source>
        <dbReference type="PROSITE" id="PS50979"/>
    </source>
</evidence>
<name>A0AAD6CPT3_9EURO</name>
<dbReference type="SUPFAM" id="SSF52440">
    <property type="entry name" value="PreATP-grasp domain"/>
    <property type="match status" value="1"/>
</dbReference>
<dbReference type="InterPro" id="IPR011761">
    <property type="entry name" value="ATP-grasp"/>
</dbReference>
<evidence type="ECO:0000256" key="4">
    <source>
        <dbReference type="ARBA" id="ARBA00022801"/>
    </source>
</evidence>
<dbReference type="SUPFAM" id="SSF50891">
    <property type="entry name" value="Cyclophilin-like"/>
    <property type="match status" value="2"/>
</dbReference>
<dbReference type="SUPFAM" id="SSF160467">
    <property type="entry name" value="PH0987 N-terminal domain-like"/>
    <property type="match status" value="1"/>
</dbReference>
<dbReference type="InterPro" id="IPR005479">
    <property type="entry name" value="CPAse_ATP-bd"/>
</dbReference>
<dbReference type="Proteomes" id="UP001220324">
    <property type="component" value="Unassembled WGS sequence"/>
</dbReference>
<keyword evidence="5 7" id="KW-0067">ATP-binding</keyword>
<dbReference type="InterPro" id="IPR003778">
    <property type="entry name" value="CT_A_B"/>
</dbReference>
<dbReference type="PROSITE" id="PS50979">
    <property type="entry name" value="BC"/>
    <property type="match status" value="1"/>
</dbReference>
<protein>
    <submittedName>
        <fullName evidence="11">Urea amidolyase</fullName>
    </submittedName>
</protein>
<evidence type="ECO:0000256" key="5">
    <source>
        <dbReference type="ARBA" id="ARBA00022840"/>
    </source>
</evidence>
<dbReference type="SUPFAM" id="SSF56059">
    <property type="entry name" value="Glutathione synthetase ATP-binding domain-like"/>
    <property type="match status" value="1"/>
</dbReference>
<dbReference type="InterPro" id="IPR011764">
    <property type="entry name" value="Biotin_carboxylation_dom"/>
</dbReference>
<keyword evidence="6" id="KW-0092">Biotin</keyword>
<dbReference type="Pfam" id="PF00364">
    <property type="entry name" value="Biotin_lipoyl"/>
    <property type="match status" value="1"/>
</dbReference>
<dbReference type="InterPro" id="IPR016185">
    <property type="entry name" value="PreATP-grasp_dom_sf"/>
</dbReference>
<evidence type="ECO:0000313" key="12">
    <source>
        <dbReference type="Proteomes" id="UP001220324"/>
    </source>
</evidence>
<keyword evidence="4" id="KW-0378">Hydrolase</keyword>
<dbReference type="PROSITE" id="PS00866">
    <property type="entry name" value="CPSASE_1"/>
    <property type="match status" value="1"/>
</dbReference>
<keyword evidence="3 7" id="KW-0547">Nucleotide-binding</keyword>
<dbReference type="SUPFAM" id="SSF51246">
    <property type="entry name" value="Rudiment single hybrid motif"/>
    <property type="match status" value="1"/>
</dbReference>
<dbReference type="GO" id="GO:0016787">
    <property type="term" value="F:hydrolase activity"/>
    <property type="evidence" value="ECO:0007669"/>
    <property type="project" value="UniProtKB-KW"/>
</dbReference>
<dbReference type="InterPro" id="IPR011054">
    <property type="entry name" value="Rudment_hybrid_motif"/>
</dbReference>
<evidence type="ECO:0000256" key="6">
    <source>
        <dbReference type="ARBA" id="ARBA00023267"/>
    </source>
</evidence>
<dbReference type="InterPro" id="IPR029000">
    <property type="entry name" value="Cyclophilin-like_dom_sf"/>
</dbReference>
<dbReference type="Gene3D" id="2.40.100.10">
    <property type="entry name" value="Cyclophilin-like"/>
    <property type="match status" value="2"/>
</dbReference>
<dbReference type="SUPFAM" id="SSF51230">
    <property type="entry name" value="Single hybrid motif"/>
    <property type="match status" value="1"/>
</dbReference>
<comment type="caution">
    <text evidence="11">The sequence shown here is derived from an EMBL/GenBank/DDBJ whole genome shotgun (WGS) entry which is preliminary data.</text>
</comment>
<dbReference type="AlphaFoldDB" id="A0AAD6CPT3"/>
<dbReference type="SMART" id="SM00796">
    <property type="entry name" value="AHS1"/>
    <property type="match status" value="1"/>
</dbReference>
<evidence type="ECO:0000259" key="9">
    <source>
        <dbReference type="PROSITE" id="PS50975"/>
    </source>
</evidence>
<evidence type="ECO:0000256" key="3">
    <source>
        <dbReference type="ARBA" id="ARBA00022741"/>
    </source>
</evidence>
<dbReference type="GO" id="GO:0005524">
    <property type="term" value="F:ATP binding"/>
    <property type="evidence" value="ECO:0007669"/>
    <property type="project" value="UniProtKB-UniRule"/>
</dbReference>
<dbReference type="PROSITE" id="PS50975">
    <property type="entry name" value="ATP_GRASP"/>
    <property type="match status" value="1"/>
</dbReference>
<reference evidence="11 12" key="1">
    <citation type="journal article" date="2023" name="IMA Fungus">
        <title>Comparative genomic study of the Penicillium genus elucidates a diverse pangenome and 15 lateral gene transfer events.</title>
        <authorList>
            <person name="Petersen C."/>
            <person name="Sorensen T."/>
            <person name="Nielsen M.R."/>
            <person name="Sondergaard T.E."/>
            <person name="Sorensen J.L."/>
            <person name="Fitzpatrick D.A."/>
            <person name="Frisvad J.C."/>
            <person name="Nielsen K.L."/>
        </authorList>
    </citation>
    <scope>NUCLEOTIDE SEQUENCE [LARGE SCALE GENOMIC DNA]</scope>
    <source>
        <strain evidence="11 12">IBT 35679</strain>
    </source>
</reference>
<organism evidence="11 12">
    <name type="scientific">Penicillium frequentans</name>
    <dbReference type="NCBI Taxonomy" id="3151616"/>
    <lineage>
        <taxon>Eukaryota</taxon>
        <taxon>Fungi</taxon>
        <taxon>Dikarya</taxon>
        <taxon>Ascomycota</taxon>
        <taxon>Pezizomycotina</taxon>
        <taxon>Eurotiomycetes</taxon>
        <taxon>Eurotiomycetidae</taxon>
        <taxon>Eurotiales</taxon>
        <taxon>Aspergillaceae</taxon>
        <taxon>Penicillium</taxon>
    </lineage>
</organism>
<evidence type="ECO:0000256" key="7">
    <source>
        <dbReference type="PROSITE-ProRule" id="PRU00409"/>
    </source>
</evidence>
<keyword evidence="12" id="KW-1185">Reference proteome</keyword>
<dbReference type="Gene3D" id="3.30.470.20">
    <property type="entry name" value="ATP-grasp fold, B domain"/>
    <property type="match status" value="1"/>
</dbReference>
<dbReference type="EMBL" id="JAQIZZ010000007">
    <property type="protein sequence ID" value="KAJ5532764.1"/>
    <property type="molecule type" value="Genomic_DNA"/>
</dbReference>
<dbReference type="PANTHER" id="PTHR18866:SF128">
    <property type="entry name" value="UREA AMIDOLYASE"/>
    <property type="match status" value="1"/>
</dbReference>
<dbReference type="GO" id="GO:0046872">
    <property type="term" value="F:metal ion binding"/>
    <property type="evidence" value="ECO:0007669"/>
    <property type="project" value="InterPro"/>
</dbReference>
<gene>
    <name evidence="11" type="ORF">N7494_009316</name>
</gene>
<evidence type="ECO:0000259" key="8">
    <source>
        <dbReference type="PROSITE" id="PS50968"/>
    </source>
</evidence>
<sequence>MECLKTILVANRGEIACRLIKAAQKLGIRTISVYTEPDSESEHVRAADHAILLDGEARAAYLDGDQIIKIAKEHDAQAILPGYGFLSENTTFARSAALAELAFVGPSPEAIESFGLKHTARELALAAGVPVVPGTKGLVDTEEAATAAAASLGYPVMLKATAGGGGMGLLTCHNEAELKDNFRTVQSRASSLFKNAGVFLEKYYPDSHHIEVQIFGNGQGKAISIGERECSIQRRHQKVIEECPSPFVEQRYPKLRKKLTECAVRLAESIKYGSAGTVEYLVDDHTGDFFFLEMNTRLQVEHGITEMCYNVDLVELMLRQADQELSGKGGLTVEELEALQSTFIDPQGHAIEARVYAENPVRNYAPSPGLLQEVSWHTPVGARIDTWVRAGTVVSASYDPLLAKVMYHGQTRPDAIAGMEETLRKSSLCGPPINLGFLLAIISNEIFKEGNTITKFLENFSYTPNAIDVTSGGSYTLVQDFPGRPTVGHGFGHAGPMDPIPFQTANLLVGNPVGTEGLEITLTGPELLFLSDAVISICGPSIPADLDGTEIPLWTRVHIKAGQRLKIGKMAAHCRVYLAIFGGLLNIAEWFGSKSTNPMVNVGGYQGRPLRAGDLLEIVEAAKIVNAPATSVPQHLRPQYGTGQWTIQVMPGPYETGFLSPEGIETLFSTASAAQMEGEGGAHPSNILEYGYPLGGLNWTGDEPVIFPVDCPDFGGFICSLTVVKSDMWKVGQLRSGDHVKFHRVSLETALQSRRQNAAFIDSVALAIKTGSWDEAMKFDSAVGPEVTAPGQDLLQVLEESQARPQISYRGGADDYILVEYGDGRADLNYKCRSTALARALKSDTGPLSANLPSGGAILNMMCHGSSLAIFYDGLRIPRSELITKLVTLEQTLGDMRSVKIPNRHFKLPLTFKNKRLDEAIERYMANQRSIASYLPDPLKFTAENNGMTVSQLKSMFLRMESVIIGVGFFMALPQSLPTDPRYRIRTPKMNPSRTHTPAGTVSWGGTSIAIYPVDCPGGYMPLGMTIPTLDISGSRPGFSAEKPWILEDMDTISFYEVSEEDFDRKLAQFRAGNYEFEMEEGVFDMAVHNELLKRTMEEAEVIHKDRAVSQKKMAELEDRLVEEWLAEKQAGGTSLDEIKSLLEDPTVEAIEAPVNANVWKVLVQEGDVLEADTVTCILEAMKMEINVHTEPRFAGVTVIKVLVKPGDTIESGNPVVLVRKPKA</sequence>
<feature type="domain" description="Biotin carboxylation" evidence="10">
    <location>
        <begin position="3"/>
        <end position="462"/>
    </location>
</feature>
<accession>A0AAD6CPT3</accession>
<keyword evidence="2" id="KW-0436">Ligase</keyword>
<dbReference type="PANTHER" id="PTHR18866">
    <property type="entry name" value="CARBOXYLASE:PYRUVATE/ACETYL-COA/PROPIONYL-COA CARBOXYLASE"/>
    <property type="match status" value="1"/>
</dbReference>
<dbReference type="CDD" id="cd06850">
    <property type="entry name" value="biotinyl_domain"/>
    <property type="match status" value="1"/>
</dbReference>
<dbReference type="Pfam" id="PF00289">
    <property type="entry name" value="Biotin_carb_N"/>
    <property type="match status" value="1"/>
</dbReference>
<dbReference type="InterPro" id="IPR011053">
    <property type="entry name" value="Single_hybrid_motif"/>
</dbReference>
<dbReference type="SMART" id="SM00878">
    <property type="entry name" value="Biotin_carb_C"/>
    <property type="match status" value="1"/>
</dbReference>
<dbReference type="Gene3D" id="3.30.1360.40">
    <property type="match status" value="1"/>
</dbReference>
<dbReference type="Pfam" id="PF02786">
    <property type="entry name" value="CPSase_L_D2"/>
    <property type="match status" value="1"/>
</dbReference>
<dbReference type="Pfam" id="PF02626">
    <property type="entry name" value="CT_A_B"/>
    <property type="match status" value="1"/>
</dbReference>
<dbReference type="Gene3D" id="2.40.50.100">
    <property type="match status" value="1"/>
</dbReference>
<dbReference type="InterPro" id="IPR050856">
    <property type="entry name" value="Biotin_carboxylase_complex"/>
</dbReference>
<feature type="domain" description="Lipoyl-binding" evidence="8">
    <location>
        <begin position="1140"/>
        <end position="1220"/>
    </location>
</feature>
<dbReference type="InterPro" id="IPR003833">
    <property type="entry name" value="CT_C_D"/>
</dbReference>
<evidence type="ECO:0000313" key="11">
    <source>
        <dbReference type="EMBL" id="KAJ5532764.1"/>
    </source>
</evidence>
<proteinExistence type="predicted"/>
<dbReference type="InterPro" id="IPR000089">
    <property type="entry name" value="Biotin_lipoyl"/>
</dbReference>
<evidence type="ECO:0000256" key="1">
    <source>
        <dbReference type="ARBA" id="ARBA00001953"/>
    </source>
</evidence>
<dbReference type="PROSITE" id="PS50968">
    <property type="entry name" value="BIOTINYL_LIPOYL"/>
    <property type="match status" value="1"/>
</dbReference>
<evidence type="ECO:0000256" key="2">
    <source>
        <dbReference type="ARBA" id="ARBA00022598"/>
    </source>
</evidence>